<dbReference type="InterPro" id="IPR016893">
    <property type="entry name" value="UCP028589"/>
</dbReference>
<evidence type="ECO:0000313" key="2">
    <source>
        <dbReference type="EMBL" id="MBK5175892.1"/>
    </source>
</evidence>
<sequence>MDGKNYYYGQGRVYLSPWVPGQSTSWRWVGDVSELSVEITHDMAYQKNSLQGRVANTNRFIVGSECKISTLWYERSPENLSLLLYGTNVVRRAQAVTETLQPGIKAGGRYSLENQNIWAIYIPSLTEGIDYLVDTLWGVLEFLKTPIKQPLKVSYKHAGSTSTPLLNQSPVEVSLRYEGINLAENSRPVLVELFRLQFDPATAIDLINNDTALSGMETSADALLDLTRQSTDDFGQFGRFVIINSLDASSLGLLAPLVASAAVGGEITTIYPKKITGE</sequence>
<dbReference type="Proteomes" id="UP000807542">
    <property type="component" value="Unassembled WGS sequence"/>
</dbReference>
<reference evidence="2 4" key="1">
    <citation type="submission" date="2020-11" db="EMBL/GenBank/DDBJ databases">
        <title>Insectihabitans protaetiae gen. nov. sp. nov. and Insectihabitans allomyrinae sp. nov., isolated from larvae of Protaetia brevitarsis seulensis and Allomyrina dichotoma, respectively.</title>
        <authorList>
            <person name="Lee S.D."/>
            <person name="Byeon Y.-S."/>
            <person name="Kim S.-M."/>
            <person name="Yang H.L."/>
            <person name="Kim I.S."/>
        </authorList>
    </citation>
    <scope>NUCLEOTIDE SEQUENCE</scope>
    <source>
        <strain evidence="2">CWB-B4</strain>
        <strain evidence="1 4">CWB-B43</strain>
    </source>
</reference>
<dbReference type="Proteomes" id="UP001296969">
    <property type="component" value="Unassembled WGS sequence"/>
</dbReference>
<dbReference type="EMBL" id="JADRCQ010000001">
    <property type="protein sequence ID" value="MBK5072583.1"/>
    <property type="molecule type" value="Genomic_DNA"/>
</dbReference>
<evidence type="ECO:0000313" key="3">
    <source>
        <dbReference type="Proteomes" id="UP000807542"/>
    </source>
</evidence>
<dbReference type="EMBL" id="JADRCP010000001">
    <property type="protein sequence ID" value="MBK5175892.1"/>
    <property type="molecule type" value="Genomic_DNA"/>
</dbReference>
<name>A0A9D7FS86_9GAMM</name>
<gene>
    <name evidence="2" type="ORF">I2492_06110</name>
    <name evidence="1" type="ORF">I2493_06110</name>
</gene>
<organism evidence="2 3">
    <name type="scientific">Limnobaculum xujianqingii</name>
    <dbReference type="NCBI Taxonomy" id="2738837"/>
    <lineage>
        <taxon>Bacteria</taxon>
        <taxon>Pseudomonadati</taxon>
        <taxon>Pseudomonadota</taxon>
        <taxon>Gammaproteobacteria</taxon>
        <taxon>Enterobacterales</taxon>
        <taxon>Budviciaceae</taxon>
        <taxon>Limnobaculum</taxon>
    </lineage>
</organism>
<comment type="caution">
    <text evidence="2">The sequence shown here is derived from an EMBL/GenBank/DDBJ whole genome shotgun (WGS) entry which is preliminary data.</text>
</comment>
<evidence type="ECO:0000313" key="1">
    <source>
        <dbReference type="EMBL" id="MBK5072583.1"/>
    </source>
</evidence>
<proteinExistence type="predicted"/>
<dbReference type="PIRSF" id="PIRSF028589">
    <property type="entry name" value="UCP028589"/>
    <property type="match status" value="1"/>
</dbReference>
<accession>A0A9D7FS86</accession>
<dbReference type="RefSeq" id="WP_228397639.1">
    <property type="nucleotide sequence ID" value="NZ_JADRCP010000001.1"/>
</dbReference>
<keyword evidence="4" id="KW-1185">Reference proteome</keyword>
<dbReference type="AlphaFoldDB" id="A0A9D7FS86"/>
<evidence type="ECO:0000313" key="4">
    <source>
        <dbReference type="Proteomes" id="UP001296969"/>
    </source>
</evidence>
<protein>
    <submittedName>
        <fullName evidence="2">Uncharacterized protein</fullName>
    </submittedName>
</protein>